<feature type="domain" description="Histidine kinase/HSP90-like ATPase" evidence="4">
    <location>
        <begin position="19"/>
        <end position="155"/>
    </location>
</feature>
<dbReference type="SUPFAM" id="SSF54211">
    <property type="entry name" value="Ribosomal protein S5 domain 2-like"/>
    <property type="match status" value="1"/>
</dbReference>
<dbReference type="InterPro" id="IPR002099">
    <property type="entry name" value="MutL/Mlh/PMS"/>
</dbReference>
<dbReference type="GO" id="GO:0032389">
    <property type="term" value="C:MutLalpha complex"/>
    <property type="evidence" value="ECO:0007669"/>
    <property type="project" value="TreeGrafter"/>
</dbReference>
<dbReference type="InterPro" id="IPR036890">
    <property type="entry name" value="HATPase_C_sf"/>
</dbReference>
<dbReference type="FunFam" id="3.30.565.10:FF:000017">
    <property type="entry name" value="PMS1 homolog 1, mismatch repair system component"/>
    <property type="match status" value="1"/>
</dbReference>
<evidence type="ECO:0000256" key="2">
    <source>
        <dbReference type="ARBA" id="ARBA00022763"/>
    </source>
</evidence>
<dbReference type="Pfam" id="PF01119">
    <property type="entry name" value="DNA_mis_repair"/>
    <property type="match status" value="1"/>
</dbReference>
<dbReference type="GO" id="GO:0140664">
    <property type="term" value="F:ATP-dependent DNA damage sensor activity"/>
    <property type="evidence" value="ECO:0007669"/>
    <property type="project" value="InterPro"/>
</dbReference>
<protein>
    <recommendedName>
        <fullName evidence="8">DNA mismatch repair protein S5 domain-containing protein</fullName>
    </recommendedName>
</protein>
<gene>
    <name evidence="6" type="ORF">B0H63DRAFT_461176</name>
</gene>
<dbReference type="NCBIfam" id="TIGR00585">
    <property type="entry name" value="mutl"/>
    <property type="match status" value="1"/>
</dbReference>
<dbReference type="SUPFAM" id="SSF55874">
    <property type="entry name" value="ATPase domain of HSP90 chaperone/DNA topoisomerase II/histidine kinase"/>
    <property type="match status" value="1"/>
</dbReference>
<evidence type="ECO:0000259" key="5">
    <source>
        <dbReference type="SMART" id="SM01340"/>
    </source>
</evidence>
<name>A0AAE0U8J8_9PEZI</name>
<dbReference type="PANTHER" id="PTHR10073">
    <property type="entry name" value="DNA MISMATCH REPAIR PROTEIN MLH, PMS, MUTL"/>
    <property type="match status" value="1"/>
</dbReference>
<keyword evidence="7" id="KW-1185">Reference proteome</keyword>
<dbReference type="InterPro" id="IPR038973">
    <property type="entry name" value="MutL/Mlh/Pms-like"/>
</dbReference>
<dbReference type="AlphaFoldDB" id="A0AAE0U8J8"/>
<dbReference type="Pfam" id="PF13589">
    <property type="entry name" value="HATPase_c_3"/>
    <property type="match status" value="1"/>
</dbReference>
<dbReference type="SMART" id="SM01340">
    <property type="entry name" value="DNA_mis_repair"/>
    <property type="match status" value="1"/>
</dbReference>
<accession>A0AAE0U8J8</accession>
<feature type="compositionally biased region" description="Low complexity" evidence="3">
    <location>
        <begin position="373"/>
        <end position="384"/>
    </location>
</feature>
<dbReference type="Proteomes" id="UP001285441">
    <property type="component" value="Unassembled WGS sequence"/>
</dbReference>
<feature type="compositionally biased region" description="Basic residues" evidence="3">
    <location>
        <begin position="567"/>
        <end position="576"/>
    </location>
</feature>
<sequence>MPISCLPETVTRQLGSTLAIATPVALVKELLDNAIDSGATSVDVLISSNTVNRIELRDNGQGIPSEDYASLGQPGHTSKIRTFDDLSTVGGSSLGFRGAALASVRSLAEVSVTTRVSSEPVASVLAITGEGGAVWQAFKSAPIGTTITVTDLFSRYPVRLKSALSDAPKNLLKMKVLLQSYVLAKPQIKMQFRVLKGLVLPWSYAPTPNSDIKETVLQLFGTDLASQCTMDMFDSKKGLIIEAVLPRPGADPLKISKGAFVSVDSRPISSTRGTGKKLVSIFRARLGMSNSVSGPGDSLKDPFIRLNVRCHPGSYDVNVEPFKNDVLFSNEQRLLQCFESFLSSVYALPENPKRKTASESPVEGNKANLRVLSSNQDTETSSSSRANSGSKLGVLRANNTEMNLPSQPNQSWRVDMSSRLDDFDDEDDNGQNAQLPFTTADNYASGHMPNIGDSGIPGNPMEGLNPWSIAKLAAPRRPPQPGAHQAMPRSAHNPQQSQNIIPGDDSDGESTLTVPARELHHRQQHPGIGNGQSFNRQAWKVPSGPYRKPLPPTKAFTSFGHFMSTGHRGRRNHGNNRARSPPSSSHQFRRIPRDYSSGEHLHLDQRPHPNGSVQARLPFNQGGTRRANLKINEEPSQQLLRRQDSDMMSDATSSMHAHVLERVRHLAGDMNTNKENETVPIQAPPFRNPSAFPESLHQGDPDTSEAAQRIEVISMQRELVSQPAVRDMDSRQYLMRRQRSITKDPRKKLRRMKTDLLPLEKIPQGLETKSLVLVMKAGSCDMASWLECASRFDKCMGIGEPEDRFEDLSKTLSDVLKIRLGSLLAHVGTGV</sequence>
<dbReference type="GO" id="GO:0006298">
    <property type="term" value="P:mismatch repair"/>
    <property type="evidence" value="ECO:0007669"/>
    <property type="project" value="InterPro"/>
</dbReference>
<organism evidence="6 7">
    <name type="scientific">Podospora didyma</name>
    <dbReference type="NCBI Taxonomy" id="330526"/>
    <lineage>
        <taxon>Eukaryota</taxon>
        <taxon>Fungi</taxon>
        <taxon>Dikarya</taxon>
        <taxon>Ascomycota</taxon>
        <taxon>Pezizomycotina</taxon>
        <taxon>Sordariomycetes</taxon>
        <taxon>Sordariomycetidae</taxon>
        <taxon>Sordariales</taxon>
        <taxon>Podosporaceae</taxon>
        <taxon>Podospora</taxon>
    </lineage>
</organism>
<dbReference type="Gene3D" id="3.30.565.10">
    <property type="entry name" value="Histidine kinase-like ATPase, C-terminal domain"/>
    <property type="match status" value="1"/>
</dbReference>
<proteinExistence type="inferred from homology"/>
<reference evidence="6" key="2">
    <citation type="submission" date="2023-06" db="EMBL/GenBank/DDBJ databases">
        <authorList>
            <consortium name="Lawrence Berkeley National Laboratory"/>
            <person name="Haridas S."/>
            <person name="Hensen N."/>
            <person name="Bonometti L."/>
            <person name="Westerberg I."/>
            <person name="Brannstrom I.O."/>
            <person name="Guillou S."/>
            <person name="Cros-Aarteil S."/>
            <person name="Calhoun S."/>
            <person name="Kuo A."/>
            <person name="Mondo S."/>
            <person name="Pangilinan J."/>
            <person name="Riley R."/>
            <person name="LaButti K."/>
            <person name="Andreopoulos B."/>
            <person name="Lipzen A."/>
            <person name="Chen C."/>
            <person name="Yanf M."/>
            <person name="Daum C."/>
            <person name="Ng V."/>
            <person name="Clum A."/>
            <person name="Steindorff A."/>
            <person name="Ohm R."/>
            <person name="Martin F."/>
            <person name="Silar P."/>
            <person name="Natvig D."/>
            <person name="Lalanne C."/>
            <person name="Gautier V."/>
            <person name="Ament-velasquez S.L."/>
            <person name="Kruys A."/>
            <person name="Hutchinson M.I."/>
            <person name="Powell A.J."/>
            <person name="Barry K."/>
            <person name="Miller A.N."/>
            <person name="Grigoriev I.V."/>
            <person name="Debuchy R."/>
            <person name="Gladieux P."/>
            <person name="Thoren M.H."/>
            <person name="Johannesson H."/>
        </authorList>
    </citation>
    <scope>NUCLEOTIDE SEQUENCE</scope>
    <source>
        <strain evidence="6">CBS 232.78</strain>
    </source>
</reference>
<dbReference type="SMART" id="SM00387">
    <property type="entry name" value="HATPase_c"/>
    <property type="match status" value="1"/>
</dbReference>
<dbReference type="EMBL" id="JAULSW010000001">
    <property type="protein sequence ID" value="KAK3394525.1"/>
    <property type="molecule type" value="Genomic_DNA"/>
</dbReference>
<keyword evidence="2" id="KW-0227">DNA damage</keyword>
<evidence type="ECO:0000313" key="7">
    <source>
        <dbReference type="Proteomes" id="UP001285441"/>
    </source>
</evidence>
<dbReference type="GO" id="GO:0005524">
    <property type="term" value="F:ATP binding"/>
    <property type="evidence" value="ECO:0007669"/>
    <property type="project" value="InterPro"/>
</dbReference>
<evidence type="ECO:0008006" key="8">
    <source>
        <dbReference type="Google" id="ProtNLM"/>
    </source>
</evidence>
<dbReference type="PANTHER" id="PTHR10073:SF41">
    <property type="entry name" value="MISMATCH REPAIR PROTEIN, PUTATIVE (AFU_ORTHOLOGUE AFUA_8G05820)-RELATED"/>
    <property type="match status" value="1"/>
</dbReference>
<evidence type="ECO:0000259" key="4">
    <source>
        <dbReference type="SMART" id="SM00387"/>
    </source>
</evidence>
<dbReference type="InterPro" id="IPR020568">
    <property type="entry name" value="Ribosomal_Su5_D2-typ_SF"/>
</dbReference>
<dbReference type="GO" id="GO:0030983">
    <property type="term" value="F:mismatched DNA binding"/>
    <property type="evidence" value="ECO:0007669"/>
    <property type="project" value="InterPro"/>
</dbReference>
<comment type="similarity">
    <text evidence="1">Belongs to the DNA mismatch repair MutL/HexB family.</text>
</comment>
<comment type="caution">
    <text evidence="6">The sequence shown here is derived from an EMBL/GenBank/DDBJ whole genome shotgun (WGS) entry which is preliminary data.</text>
</comment>
<evidence type="ECO:0000313" key="6">
    <source>
        <dbReference type="EMBL" id="KAK3394525.1"/>
    </source>
</evidence>
<feature type="domain" description="DNA mismatch repair protein S5" evidence="5">
    <location>
        <begin position="216"/>
        <end position="347"/>
    </location>
</feature>
<dbReference type="InterPro" id="IPR013507">
    <property type="entry name" value="DNA_mismatch_S5_2-like"/>
</dbReference>
<evidence type="ECO:0000256" key="1">
    <source>
        <dbReference type="ARBA" id="ARBA00006082"/>
    </source>
</evidence>
<dbReference type="InterPro" id="IPR003594">
    <property type="entry name" value="HATPase_dom"/>
</dbReference>
<evidence type="ECO:0000256" key="3">
    <source>
        <dbReference type="SAM" id="MobiDB-lite"/>
    </source>
</evidence>
<feature type="region of interest" description="Disordered" evidence="3">
    <location>
        <begin position="373"/>
        <end position="392"/>
    </location>
</feature>
<dbReference type="Gene3D" id="3.30.230.10">
    <property type="match status" value="1"/>
</dbReference>
<feature type="region of interest" description="Disordered" evidence="3">
    <location>
        <begin position="473"/>
        <end position="590"/>
    </location>
</feature>
<dbReference type="InterPro" id="IPR014721">
    <property type="entry name" value="Ribsml_uS5_D2-typ_fold_subgr"/>
</dbReference>
<reference evidence="6" key="1">
    <citation type="journal article" date="2023" name="Mol. Phylogenet. Evol.">
        <title>Genome-scale phylogeny and comparative genomics of the fungal order Sordariales.</title>
        <authorList>
            <person name="Hensen N."/>
            <person name="Bonometti L."/>
            <person name="Westerberg I."/>
            <person name="Brannstrom I.O."/>
            <person name="Guillou S."/>
            <person name="Cros-Aarteil S."/>
            <person name="Calhoun S."/>
            <person name="Haridas S."/>
            <person name="Kuo A."/>
            <person name="Mondo S."/>
            <person name="Pangilinan J."/>
            <person name="Riley R."/>
            <person name="LaButti K."/>
            <person name="Andreopoulos B."/>
            <person name="Lipzen A."/>
            <person name="Chen C."/>
            <person name="Yan M."/>
            <person name="Daum C."/>
            <person name="Ng V."/>
            <person name="Clum A."/>
            <person name="Steindorff A."/>
            <person name="Ohm R.A."/>
            <person name="Martin F."/>
            <person name="Silar P."/>
            <person name="Natvig D.O."/>
            <person name="Lalanne C."/>
            <person name="Gautier V."/>
            <person name="Ament-Velasquez S.L."/>
            <person name="Kruys A."/>
            <person name="Hutchinson M.I."/>
            <person name="Powell A.J."/>
            <person name="Barry K."/>
            <person name="Miller A.N."/>
            <person name="Grigoriev I.V."/>
            <person name="Debuchy R."/>
            <person name="Gladieux P."/>
            <person name="Hiltunen Thoren M."/>
            <person name="Johannesson H."/>
        </authorList>
    </citation>
    <scope>NUCLEOTIDE SEQUENCE</scope>
    <source>
        <strain evidence="6">CBS 232.78</strain>
    </source>
</reference>
<dbReference type="GO" id="GO:0016887">
    <property type="term" value="F:ATP hydrolysis activity"/>
    <property type="evidence" value="ECO:0007669"/>
    <property type="project" value="InterPro"/>
</dbReference>
<dbReference type="GO" id="GO:0061982">
    <property type="term" value="P:meiosis I cell cycle process"/>
    <property type="evidence" value="ECO:0007669"/>
    <property type="project" value="UniProtKB-ARBA"/>
</dbReference>